<dbReference type="AlphaFoldDB" id="A0AA39Z2Q4"/>
<proteinExistence type="predicted"/>
<feature type="compositionally biased region" description="Low complexity" evidence="1">
    <location>
        <begin position="137"/>
        <end position="158"/>
    </location>
</feature>
<dbReference type="EMBL" id="JAUJDW010000005">
    <property type="protein sequence ID" value="KAK0662665.1"/>
    <property type="molecule type" value="Genomic_DNA"/>
</dbReference>
<feature type="region of interest" description="Disordered" evidence="1">
    <location>
        <begin position="421"/>
        <end position="489"/>
    </location>
</feature>
<feature type="region of interest" description="Disordered" evidence="1">
    <location>
        <begin position="134"/>
        <end position="218"/>
    </location>
</feature>
<comment type="caution">
    <text evidence="2">The sequence shown here is derived from an EMBL/GenBank/DDBJ whole genome shotgun (WGS) entry which is preliminary data.</text>
</comment>
<feature type="compositionally biased region" description="Acidic residues" evidence="1">
    <location>
        <begin position="447"/>
        <end position="482"/>
    </location>
</feature>
<organism evidence="2 3">
    <name type="scientific">Lasiodiplodia hormozganensis</name>
    <dbReference type="NCBI Taxonomy" id="869390"/>
    <lineage>
        <taxon>Eukaryota</taxon>
        <taxon>Fungi</taxon>
        <taxon>Dikarya</taxon>
        <taxon>Ascomycota</taxon>
        <taxon>Pezizomycotina</taxon>
        <taxon>Dothideomycetes</taxon>
        <taxon>Dothideomycetes incertae sedis</taxon>
        <taxon>Botryosphaeriales</taxon>
        <taxon>Botryosphaeriaceae</taxon>
        <taxon>Lasiodiplodia</taxon>
    </lineage>
</organism>
<feature type="region of interest" description="Disordered" evidence="1">
    <location>
        <begin position="535"/>
        <end position="633"/>
    </location>
</feature>
<evidence type="ECO:0000313" key="3">
    <source>
        <dbReference type="Proteomes" id="UP001175001"/>
    </source>
</evidence>
<sequence>MSHSGMKLRSGLVKTADDIIAPRKDKSRVTKRTPPAPRTPLAAAEQTFVSKFRWTEKRDKTLLIHLIGLGGAITDEEYAKLATLWEGATADDVHARVEFLRAQQILTVRTEETAEAAAEADPESAWADNVDQSANVEEPVSSETSSPLSSPLSLASEAPSPPPPSSPASLSSSSSAASDDEGDDDNDDDEAQPALKPALKSRTSTTAVPGGKSVRFASPFIATKSTIPRMGKGSYVDDMKRGHQWVPVATAQWEEEMFDAEDAAFSASASSSLRRRKRSANAAADDELARPAKRSRSSSSTTAADDDDSSSNGSGNPDNEEEEVPYPLSQTARSPRVPRTRAGSPFTASNIRFADDDPSDFPRSFPNKYATFPKPVRAIAAVAEGEDWQEESEDEGETDVIAGDVSFEMREEYTPNVRFATVPASPPRVVPDEGWPEPYAKDRGGEWESDEGEGESEEEESLAEFGDEGAVVEEAEEEEEEAPWQVFQPAQPLYDQTHGFSGYQQVEGSSDAAFYGDQFTNANYGAAGGWYPEASQEEFVDDGSAGQQYYYPPPPVDDGGNTPYPGLGSAPPASVGEEEVAEYPLQEQQQQYEEEPREEEESDADDVDDWTYFNQFDNGSVSPTNPTWGQWHR</sequence>
<evidence type="ECO:0000313" key="2">
    <source>
        <dbReference type="EMBL" id="KAK0662665.1"/>
    </source>
</evidence>
<feature type="compositionally biased region" description="Polar residues" evidence="1">
    <location>
        <begin position="612"/>
        <end position="633"/>
    </location>
</feature>
<keyword evidence="3" id="KW-1185">Reference proteome</keyword>
<feature type="compositionally biased region" description="Low complexity" evidence="1">
    <location>
        <begin position="167"/>
        <end position="177"/>
    </location>
</feature>
<evidence type="ECO:0000256" key="1">
    <source>
        <dbReference type="SAM" id="MobiDB-lite"/>
    </source>
</evidence>
<feature type="compositionally biased region" description="Low complexity" evidence="1">
    <location>
        <begin position="582"/>
        <end position="591"/>
    </location>
</feature>
<feature type="compositionally biased region" description="Acidic residues" evidence="1">
    <location>
        <begin position="592"/>
        <end position="609"/>
    </location>
</feature>
<feature type="compositionally biased region" description="Acidic residues" evidence="1">
    <location>
        <begin position="178"/>
        <end position="191"/>
    </location>
</feature>
<accession>A0AA39Z2Q4</accession>
<feature type="region of interest" description="Disordered" evidence="1">
    <location>
        <begin position="264"/>
        <end position="370"/>
    </location>
</feature>
<name>A0AA39Z2Q4_9PEZI</name>
<reference evidence="2" key="1">
    <citation type="submission" date="2023-06" db="EMBL/GenBank/DDBJ databases">
        <title>Multi-omics analyses reveal the molecular pathogenesis toolkit of Lasiodiplodia hormozganensis, a cross-kingdom pathogen.</title>
        <authorList>
            <person name="Felix C."/>
            <person name="Meneses R."/>
            <person name="Goncalves M.F.M."/>
            <person name="Tilleman L."/>
            <person name="Duarte A.S."/>
            <person name="Jorrin-Novo J.V."/>
            <person name="Van De Peer Y."/>
            <person name="Deforce D."/>
            <person name="Van Nieuwerburgh F."/>
            <person name="Esteves A.C."/>
            <person name="Alves A."/>
        </authorList>
    </citation>
    <scope>NUCLEOTIDE SEQUENCE</scope>
    <source>
        <strain evidence="2">CBS 339.90</strain>
    </source>
</reference>
<dbReference type="Proteomes" id="UP001175001">
    <property type="component" value="Unassembled WGS sequence"/>
</dbReference>
<gene>
    <name evidence="2" type="ORF">DIS24_g1822</name>
</gene>
<protein>
    <submittedName>
        <fullName evidence="2">Uncharacterized protein</fullName>
    </submittedName>
</protein>